<keyword evidence="2" id="KW-1185">Reference proteome</keyword>
<proteinExistence type="predicted"/>
<organism evidence="1 2">
    <name type="scientific">Coniosporium uncinatum</name>
    <dbReference type="NCBI Taxonomy" id="93489"/>
    <lineage>
        <taxon>Eukaryota</taxon>
        <taxon>Fungi</taxon>
        <taxon>Dikarya</taxon>
        <taxon>Ascomycota</taxon>
        <taxon>Pezizomycotina</taxon>
        <taxon>Dothideomycetes</taxon>
        <taxon>Dothideomycetes incertae sedis</taxon>
        <taxon>Coniosporium</taxon>
    </lineage>
</organism>
<evidence type="ECO:0000313" key="2">
    <source>
        <dbReference type="Proteomes" id="UP001186974"/>
    </source>
</evidence>
<reference evidence="1" key="1">
    <citation type="submission" date="2024-09" db="EMBL/GenBank/DDBJ databases">
        <title>Black Yeasts Isolated from many extreme environments.</title>
        <authorList>
            <person name="Coleine C."/>
            <person name="Stajich J.E."/>
            <person name="Selbmann L."/>
        </authorList>
    </citation>
    <scope>NUCLEOTIDE SEQUENCE</scope>
    <source>
        <strain evidence="1">CCFEE 5737</strain>
    </source>
</reference>
<protein>
    <submittedName>
        <fullName evidence="1">Uncharacterized protein</fullName>
    </submittedName>
</protein>
<name>A0ACC3DFT3_9PEZI</name>
<accession>A0ACC3DFT3</accession>
<gene>
    <name evidence="1" type="ORF">LTS18_000500</name>
</gene>
<feature type="non-terminal residue" evidence="1">
    <location>
        <position position="188"/>
    </location>
</feature>
<comment type="caution">
    <text evidence="1">The sequence shown here is derived from an EMBL/GenBank/DDBJ whole genome shotgun (WGS) entry which is preliminary data.</text>
</comment>
<dbReference type="Proteomes" id="UP001186974">
    <property type="component" value="Unassembled WGS sequence"/>
</dbReference>
<evidence type="ECO:0000313" key="1">
    <source>
        <dbReference type="EMBL" id="KAK3068858.1"/>
    </source>
</evidence>
<dbReference type="EMBL" id="JAWDJW010005210">
    <property type="protein sequence ID" value="KAK3068858.1"/>
    <property type="molecule type" value="Genomic_DNA"/>
</dbReference>
<sequence length="188" mass="21234">MTDLEEEVKRAINDPERAKRKTWRYLRDDVLTLNFYRSHMLYFIIIILISSVIVYGQGLANGTQENGGSELSYIDALFLCCSAMTTTGLNTVNLGSLTAFQQAWLAILLVVGTVPFVSLFVVVIRRHFFRKKLKDTVEHSRSGRKFLEDIEQQGHGKSNKGSKASPDGVKSAANDQAVLRRRPEVKRE</sequence>